<name>A0A318TUQ6_9BACL</name>
<dbReference type="InterPro" id="IPR003593">
    <property type="entry name" value="AAA+_ATPase"/>
</dbReference>
<comment type="caution">
    <text evidence="12">The sequence shown here is derived from an EMBL/GenBank/DDBJ whole genome shotgun (WGS) entry which is preliminary data.</text>
</comment>
<evidence type="ECO:0000313" key="13">
    <source>
        <dbReference type="Proteomes" id="UP000247416"/>
    </source>
</evidence>
<feature type="transmembrane region" description="Helical" evidence="9">
    <location>
        <begin position="238"/>
        <end position="258"/>
    </location>
</feature>
<organism evidence="12 13">
    <name type="scientific">Ureibacillus chungkukjangi</name>
    <dbReference type="NCBI Taxonomy" id="1202712"/>
    <lineage>
        <taxon>Bacteria</taxon>
        <taxon>Bacillati</taxon>
        <taxon>Bacillota</taxon>
        <taxon>Bacilli</taxon>
        <taxon>Bacillales</taxon>
        <taxon>Caryophanaceae</taxon>
        <taxon>Ureibacillus</taxon>
    </lineage>
</organism>
<dbReference type="OrthoDB" id="9770415at2"/>
<dbReference type="GO" id="GO:0005524">
    <property type="term" value="F:ATP binding"/>
    <property type="evidence" value="ECO:0007669"/>
    <property type="project" value="UniProtKB-KW"/>
</dbReference>
<dbReference type="SUPFAM" id="SSF90123">
    <property type="entry name" value="ABC transporter transmembrane region"/>
    <property type="match status" value="1"/>
</dbReference>
<dbReference type="InterPro" id="IPR036640">
    <property type="entry name" value="ABC1_TM_sf"/>
</dbReference>
<dbReference type="AlphaFoldDB" id="A0A318TUQ6"/>
<dbReference type="Proteomes" id="UP000247416">
    <property type="component" value="Unassembled WGS sequence"/>
</dbReference>
<dbReference type="PANTHER" id="PTHR43394:SF1">
    <property type="entry name" value="ATP-BINDING CASSETTE SUB-FAMILY B MEMBER 10, MITOCHONDRIAL"/>
    <property type="match status" value="1"/>
</dbReference>
<dbReference type="InterPro" id="IPR017871">
    <property type="entry name" value="ABC_transporter-like_CS"/>
</dbReference>
<sequence>MKTVFSYVKPYKWPALFALFLMLTELVVELIQPLIIAKIIDNGIVTRDIGIIGYWGIILLVLAFAAFASGIINSYFAAHVAQSFAFDLRNALFSKIQSFTMATYLRFPTSGLITRLTSDVQQVQSVLFMSLRIMLRAPLSALGSLVMAFIVNPKMAMFLLIGTPILIVFLVFIAKKGVHLFSEVQSRLDRVNRVLQENLQAIRLVKAYMRGKYETERFEKVSTNLQLDTVKALRIMELIQPVLLFVMNLSLLAALWYGSMDVRNGDAQVGELVAVVNYALRMTGSFSMFAFIIIALSRAKASSERMEEILLIEKGTETYEPSSRPFNLNSVNNEAIRFENVSFQYPNTKKSVLQDISFSVEPGEKLAIMGATGAGKSSLLNLLPRLYDTTKGTIYVNGRAIQDWSLEELRAIMGYVPQSSMLFTGTIYENVSWGKQDASMNEVVLATTNAQIHQTVESFPNSYETRVGQKGVNLSGGQKQRLSIARALIRNASILILDDSTSALDVKTETAFWDAIEQERATMLVVTQKIRTAKGADRILLLDEGQMIGYGTHEELLETNARYNQIVMSQQEQEGEA</sequence>
<dbReference type="SUPFAM" id="SSF52540">
    <property type="entry name" value="P-loop containing nucleoside triphosphate hydrolases"/>
    <property type="match status" value="1"/>
</dbReference>
<dbReference type="Gene3D" id="1.20.1560.10">
    <property type="entry name" value="ABC transporter type 1, transmembrane domain"/>
    <property type="match status" value="1"/>
</dbReference>
<comment type="subcellular location">
    <subcellularLocation>
        <location evidence="1">Cell membrane</location>
        <topology evidence="1">Multi-pass membrane protein</topology>
    </subcellularLocation>
</comment>
<evidence type="ECO:0000256" key="5">
    <source>
        <dbReference type="ARBA" id="ARBA00022741"/>
    </source>
</evidence>
<keyword evidence="13" id="KW-1185">Reference proteome</keyword>
<keyword evidence="4 9" id="KW-0812">Transmembrane</keyword>
<keyword evidence="3" id="KW-1003">Cell membrane</keyword>
<evidence type="ECO:0000256" key="8">
    <source>
        <dbReference type="ARBA" id="ARBA00023136"/>
    </source>
</evidence>
<dbReference type="PROSITE" id="PS50929">
    <property type="entry name" value="ABC_TM1F"/>
    <property type="match status" value="1"/>
</dbReference>
<evidence type="ECO:0000256" key="9">
    <source>
        <dbReference type="SAM" id="Phobius"/>
    </source>
</evidence>
<dbReference type="EMBL" id="QJTJ01000002">
    <property type="protein sequence ID" value="PYF08556.1"/>
    <property type="molecule type" value="Genomic_DNA"/>
</dbReference>
<dbReference type="InterPro" id="IPR011527">
    <property type="entry name" value="ABC1_TM_dom"/>
</dbReference>
<evidence type="ECO:0000259" key="10">
    <source>
        <dbReference type="PROSITE" id="PS50893"/>
    </source>
</evidence>
<keyword evidence="2" id="KW-0813">Transport</keyword>
<reference evidence="12 13" key="1">
    <citation type="submission" date="2018-06" db="EMBL/GenBank/DDBJ databases">
        <title>Genomic Encyclopedia of Archaeal and Bacterial Type Strains, Phase II (KMG-II): from individual species to whole genera.</title>
        <authorList>
            <person name="Goeker M."/>
        </authorList>
    </citation>
    <scope>NUCLEOTIDE SEQUENCE [LARGE SCALE GENOMIC DNA]</scope>
    <source>
        <strain evidence="12 13">KACC 16626</strain>
    </source>
</reference>
<keyword evidence="5" id="KW-0547">Nucleotide-binding</keyword>
<dbReference type="Pfam" id="PF00664">
    <property type="entry name" value="ABC_membrane"/>
    <property type="match status" value="1"/>
</dbReference>
<protein>
    <submittedName>
        <fullName evidence="12">ATP-binding cassette subfamily B protein</fullName>
    </submittedName>
</protein>
<feature type="transmembrane region" description="Helical" evidence="9">
    <location>
        <begin position="52"/>
        <end position="76"/>
    </location>
</feature>
<dbReference type="GO" id="GO:0005886">
    <property type="term" value="C:plasma membrane"/>
    <property type="evidence" value="ECO:0007669"/>
    <property type="project" value="UniProtKB-SubCell"/>
</dbReference>
<dbReference type="PROSITE" id="PS00211">
    <property type="entry name" value="ABC_TRANSPORTER_1"/>
    <property type="match status" value="1"/>
</dbReference>
<dbReference type="Gene3D" id="3.40.50.300">
    <property type="entry name" value="P-loop containing nucleotide triphosphate hydrolases"/>
    <property type="match status" value="1"/>
</dbReference>
<evidence type="ECO:0000256" key="2">
    <source>
        <dbReference type="ARBA" id="ARBA00022448"/>
    </source>
</evidence>
<dbReference type="CDD" id="cd18548">
    <property type="entry name" value="ABC_6TM_Tm287_like"/>
    <property type="match status" value="1"/>
</dbReference>
<dbReference type="FunFam" id="3.40.50.300:FF:000221">
    <property type="entry name" value="Multidrug ABC transporter ATP-binding protein"/>
    <property type="match status" value="1"/>
</dbReference>
<proteinExistence type="predicted"/>
<evidence type="ECO:0000256" key="7">
    <source>
        <dbReference type="ARBA" id="ARBA00022989"/>
    </source>
</evidence>
<feature type="transmembrane region" description="Helical" evidence="9">
    <location>
        <begin position="156"/>
        <end position="174"/>
    </location>
</feature>
<feature type="transmembrane region" description="Helical" evidence="9">
    <location>
        <begin position="15"/>
        <end position="40"/>
    </location>
</feature>
<feature type="transmembrane region" description="Helical" evidence="9">
    <location>
        <begin position="278"/>
        <end position="296"/>
    </location>
</feature>
<dbReference type="RefSeq" id="WP_107931542.1">
    <property type="nucleotide sequence ID" value="NZ_CP085009.1"/>
</dbReference>
<evidence type="ECO:0000256" key="6">
    <source>
        <dbReference type="ARBA" id="ARBA00022840"/>
    </source>
</evidence>
<gene>
    <name evidence="12" type="ORF">BJ095_102323</name>
</gene>
<keyword evidence="7 9" id="KW-1133">Transmembrane helix</keyword>
<evidence type="ECO:0000256" key="3">
    <source>
        <dbReference type="ARBA" id="ARBA00022475"/>
    </source>
</evidence>
<dbReference type="InterPro" id="IPR027417">
    <property type="entry name" value="P-loop_NTPase"/>
</dbReference>
<feature type="domain" description="ABC transporter" evidence="10">
    <location>
        <begin position="336"/>
        <end position="569"/>
    </location>
</feature>
<feature type="domain" description="ABC transmembrane type-1" evidence="11">
    <location>
        <begin position="16"/>
        <end position="298"/>
    </location>
</feature>
<dbReference type="GO" id="GO:0016887">
    <property type="term" value="F:ATP hydrolysis activity"/>
    <property type="evidence" value="ECO:0007669"/>
    <property type="project" value="InterPro"/>
</dbReference>
<evidence type="ECO:0000259" key="11">
    <source>
        <dbReference type="PROSITE" id="PS50929"/>
    </source>
</evidence>
<dbReference type="Pfam" id="PF00005">
    <property type="entry name" value="ABC_tran"/>
    <property type="match status" value="1"/>
</dbReference>
<dbReference type="GO" id="GO:0015421">
    <property type="term" value="F:ABC-type oligopeptide transporter activity"/>
    <property type="evidence" value="ECO:0007669"/>
    <property type="project" value="TreeGrafter"/>
</dbReference>
<keyword evidence="6 12" id="KW-0067">ATP-binding</keyword>
<evidence type="ECO:0000256" key="1">
    <source>
        <dbReference type="ARBA" id="ARBA00004651"/>
    </source>
</evidence>
<dbReference type="InterPro" id="IPR003439">
    <property type="entry name" value="ABC_transporter-like_ATP-bd"/>
</dbReference>
<dbReference type="PANTHER" id="PTHR43394">
    <property type="entry name" value="ATP-DEPENDENT PERMEASE MDL1, MITOCHONDRIAL"/>
    <property type="match status" value="1"/>
</dbReference>
<evidence type="ECO:0000313" key="12">
    <source>
        <dbReference type="EMBL" id="PYF08556.1"/>
    </source>
</evidence>
<dbReference type="PROSITE" id="PS50893">
    <property type="entry name" value="ABC_TRANSPORTER_2"/>
    <property type="match status" value="1"/>
</dbReference>
<keyword evidence="8 9" id="KW-0472">Membrane</keyword>
<accession>A0A318TUQ6</accession>
<evidence type="ECO:0000256" key="4">
    <source>
        <dbReference type="ARBA" id="ARBA00022692"/>
    </source>
</evidence>
<dbReference type="InterPro" id="IPR039421">
    <property type="entry name" value="Type_1_exporter"/>
</dbReference>
<dbReference type="SMART" id="SM00382">
    <property type="entry name" value="AAA"/>
    <property type="match status" value="1"/>
</dbReference>